<organism evidence="2 3">
    <name type="scientific">Plakobranchus ocellatus</name>
    <dbReference type="NCBI Taxonomy" id="259542"/>
    <lineage>
        <taxon>Eukaryota</taxon>
        <taxon>Metazoa</taxon>
        <taxon>Spiralia</taxon>
        <taxon>Lophotrochozoa</taxon>
        <taxon>Mollusca</taxon>
        <taxon>Gastropoda</taxon>
        <taxon>Heterobranchia</taxon>
        <taxon>Euthyneura</taxon>
        <taxon>Panpulmonata</taxon>
        <taxon>Sacoglossa</taxon>
        <taxon>Placobranchoidea</taxon>
        <taxon>Plakobranchidae</taxon>
        <taxon>Plakobranchus</taxon>
    </lineage>
</organism>
<accession>A0AAV4C630</accession>
<feature type="compositionally biased region" description="Acidic residues" evidence="1">
    <location>
        <begin position="94"/>
        <end position="138"/>
    </location>
</feature>
<feature type="compositionally biased region" description="Basic and acidic residues" evidence="1">
    <location>
        <begin position="80"/>
        <end position="93"/>
    </location>
</feature>
<name>A0AAV4C630_9GAST</name>
<keyword evidence="3" id="KW-1185">Reference proteome</keyword>
<sequence length="145" mass="16336">MVVYTKARCSMHDGAHPQLGASLTFQPPSDSWIRWWGGLDPVPRGSGSSEKFSMDCLNCSSGAFCRGRRISKPLCHLKKRAEEEGQREEHHDNDDDDDNDDNDDDDDDDDDDEEKTLEEEEEDEEEEEKKAEEEEDDGGGGGKRG</sequence>
<dbReference type="AlphaFoldDB" id="A0AAV4C630"/>
<reference evidence="2 3" key="1">
    <citation type="journal article" date="2021" name="Elife">
        <title>Chloroplast acquisition without the gene transfer in kleptoplastic sea slugs, Plakobranchus ocellatus.</title>
        <authorList>
            <person name="Maeda T."/>
            <person name="Takahashi S."/>
            <person name="Yoshida T."/>
            <person name="Shimamura S."/>
            <person name="Takaki Y."/>
            <person name="Nagai Y."/>
            <person name="Toyoda A."/>
            <person name="Suzuki Y."/>
            <person name="Arimoto A."/>
            <person name="Ishii H."/>
            <person name="Satoh N."/>
            <person name="Nishiyama T."/>
            <person name="Hasebe M."/>
            <person name="Maruyama T."/>
            <person name="Minagawa J."/>
            <person name="Obokata J."/>
            <person name="Shigenobu S."/>
        </authorList>
    </citation>
    <scope>NUCLEOTIDE SEQUENCE [LARGE SCALE GENOMIC DNA]</scope>
</reference>
<dbReference type="EMBL" id="BLXT01005873">
    <property type="protein sequence ID" value="GFO26842.1"/>
    <property type="molecule type" value="Genomic_DNA"/>
</dbReference>
<feature type="region of interest" description="Disordered" evidence="1">
    <location>
        <begin position="80"/>
        <end position="145"/>
    </location>
</feature>
<proteinExistence type="predicted"/>
<evidence type="ECO:0000313" key="2">
    <source>
        <dbReference type="EMBL" id="GFO26842.1"/>
    </source>
</evidence>
<dbReference type="Proteomes" id="UP000735302">
    <property type="component" value="Unassembled WGS sequence"/>
</dbReference>
<evidence type="ECO:0000256" key="1">
    <source>
        <dbReference type="SAM" id="MobiDB-lite"/>
    </source>
</evidence>
<evidence type="ECO:0000313" key="3">
    <source>
        <dbReference type="Proteomes" id="UP000735302"/>
    </source>
</evidence>
<protein>
    <submittedName>
        <fullName evidence="2">Uncharacterized protein</fullName>
    </submittedName>
</protein>
<comment type="caution">
    <text evidence="2">The sequence shown here is derived from an EMBL/GenBank/DDBJ whole genome shotgun (WGS) entry which is preliminary data.</text>
</comment>
<gene>
    <name evidence="2" type="ORF">PoB_005334700</name>
</gene>